<dbReference type="RefSeq" id="WP_106179282.1">
    <property type="nucleotide sequence ID" value="NZ_PVNH01000005.1"/>
</dbReference>
<gene>
    <name evidence="2" type="ORF">B0I33_105385</name>
</gene>
<keyword evidence="1" id="KW-0812">Transmembrane</keyword>
<name>A0A2T0LVD3_9PSEU</name>
<feature type="transmembrane region" description="Helical" evidence="1">
    <location>
        <begin position="26"/>
        <end position="48"/>
    </location>
</feature>
<dbReference type="OrthoDB" id="145388at2"/>
<evidence type="ECO:0000313" key="3">
    <source>
        <dbReference type="Proteomes" id="UP000238362"/>
    </source>
</evidence>
<keyword evidence="3" id="KW-1185">Reference proteome</keyword>
<dbReference type="AlphaFoldDB" id="A0A2T0LVD3"/>
<evidence type="ECO:0008006" key="4">
    <source>
        <dbReference type="Google" id="ProtNLM"/>
    </source>
</evidence>
<organism evidence="2 3">
    <name type="scientific">Prauserella shujinwangii</name>
    <dbReference type="NCBI Taxonomy" id="1453103"/>
    <lineage>
        <taxon>Bacteria</taxon>
        <taxon>Bacillati</taxon>
        <taxon>Actinomycetota</taxon>
        <taxon>Actinomycetes</taxon>
        <taxon>Pseudonocardiales</taxon>
        <taxon>Pseudonocardiaceae</taxon>
        <taxon>Prauserella</taxon>
    </lineage>
</organism>
<comment type="caution">
    <text evidence="2">The sequence shown here is derived from an EMBL/GenBank/DDBJ whole genome shotgun (WGS) entry which is preliminary data.</text>
</comment>
<reference evidence="2 3" key="1">
    <citation type="submission" date="2018-03" db="EMBL/GenBank/DDBJ databases">
        <title>Genomic Encyclopedia of Type Strains, Phase III (KMG-III): the genomes of soil and plant-associated and newly described type strains.</title>
        <authorList>
            <person name="Whitman W."/>
        </authorList>
    </citation>
    <scope>NUCLEOTIDE SEQUENCE [LARGE SCALE GENOMIC DNA]</scope>
    <source>
        <strain evidence="2 3">CGMCC 4.7125</strain>
    </source>
</reference>
<dbReference type="EMBL" id="PVNH01000005">
    <property type="protein sequence ID" value="PRX47802.1"/>
    <property type="molecule type" value="Genomic_DNA"/>
</dbReference>
<dbReference type="SUPFAM" id="SSF103473">
    <property type="entry name" value="MFS general substrate transporter"/>
    <property type="match status" value="1"/>
</dbReference>
<accession>A0A2T0LVD3</accession>
<dbReference type="Proteomes" id="UP000238362">
    <property type="component" value="Unassembled WGS sequence"/>
</dbReference>
<protein>
    <recommendedName>
        <fullName evidence="4">MFS transporter</fullName>
    </recommendedName>
</protein>
<keyword evidence="1" id="KW-1133">Transmembrane helix</keyword>
<proteinExistence type="predicted"/>
<dbReference type="InterPro" id="IPR036259">
    <property type="entry name" value="MFS_trans_sf"/>
</dbReference>
<keyword evidence="1" id="KW-0472">Membrane</keyword>
<evidence type="ECO:0000256" key="1">
    <source>
        <dbReference type="SAM" id="Phobius"/>
    </source>
</evidence>
<evidence type="ECO:0000313" key="2">
    <source>
        <dbReference type="EMBL" id="PRX47802.1"/>
    </source>
</evidence>
<sequence length="61" mass="6078">MNSAYGLFGIGGAAVGSLVSGPIADAFGITAPFWAAGAVMAAVTALAWRTFGRRLLAHPGD</sequence>